<evidence type="ECO:0000259" key="6">
    <source>
        <dbReference type="PROSITE" id="PS51898"/>
    </source>
</evidence>
<dbReference type="PROSITE" id="PS51900">
    <property type="entry name" value="CB"/>
    <property type="match status" value="1"/>
</dbReference>
<evidence type="ECO:0000259" key="7">
    <source>
        <dbReference type="PROSITE" id="PS51900"/>
    </source>
</evidence>
<dbReference type="EMBL" id="CP002085">
    <property type="protein sequence ID" value="ADK85091.1"/>
    <property type="molecule type" value="Genomic_DNA"/>
</dbReference>
<feature type="domain" description="Core-binding (CB)" evidence="7">
    <location>
        <begin position="63"/>
        <end position="146"/>
    </location>
</feature>
<dbReference type="PROSITE" id="PS51898">
    <property type="entry name" value="TYR_RECOMBINASE"/>
    <property type="match status" value="1"/>
</dbReference>
<evidence type="ECO:0000256" key="1">
    <source>
        <dbReference type="ARBA" id="ARBA00008857"/>
    </source>
</evidence>
<dbReference type="KEGG" id="dbr:Deba_1724"/>
<dbReference type="SUPFAM" id="SSF56349">
    <property type="entry name" value="DNA breaking-rejoining enzymes"/>
    <property type="match status" value="1"/>
</dbReference>
<keyword evidence="3 5" id="KW-0238">DNA-binding</keyword>
<sequence length="409" mass="46007">MGVVVREKDSGSGVWWVFVNEDGHRTSRKVGSKRLALEVAEKIKAKLVLRKCGLVAPEKVKLPLFRDYAQIWLEGFIKHTRRPATYERYRDVLKKYVTPKLGSLPLDQISRGQVRDLLLGIYSKGLSKASVCIVRDTISGVMGFAVDEELIPSNPVIGITKRLNLGRDDGNTVEPMTHEEVALFLETCAKHYPERYPFFLTAFRTGMRLGELLALQWGDIDWHGRFIVVRRSFKGGYTTSTKTGKARRVDMSNQLFETLCALQTKRKREAVGAGRGELAPLIFHKGGLPIAQNSARNHFKRILQKAGLREMRVHDIRHTFASLLLSAGQSPVYVKEQLGHSSISMTVDIYGHLIPSSNRDAVNQLDEAAPECTPRAPYETKNPVTHQDYGTISFLVPKGRLELPHPYGY</sequence>
<feature type="domain" description="Tyr recombinase" evidence="6">
    <location>
        <begin position="171"/>
        <end position="363"/>
    </location>
</feature>
<dbReference type="Pfam" id="PF14659">
    <property type="entry name" value="Phage_int_SAM_3"/>
    <property type="match status" value="1"/>
</dbReference>
<dbReference type="GO" id="GO:0015074">
    <property type="term" value="P:DNA integration"/>
    <property type="evidence" value="ECO:0007669"/>
    <property type="project" value="UniProtKB-KW"/>
</dbReference>
<dbReference type="Gene3D" id="1.10.443.10">
    <property type="entry name" value="Intergrase catalytic core"/>
    <property type="match status" value="1"/>
</dbReference>
<dbReference type="InterPro" id="IPR044068">
    <property type="entry name" value="CB"/>
</dbReference>
<evidence type="ECO:0000256" key="5">
    <source>
        <dbReference type="PROSITE-ProRule" id="PRU01248"/>
    </source>
</evidence>
<dbReference type="Gene3D" id="1.10.150.130">
    <property type="match status" value="1"/>
</dbReference>
<keyword evidence="2" id="KW-0229">DNA integration</keyword>
<dbReference type="Proteomes" id="UP000009047">
    <property type="component" value="Chromosome"/>
</dbReference>
<dbReference type="CDD" id="cd01189">
    <property type="entry name" value="INT_ICEBs1_C_like"/>
    <property type="match status" value="1"/>
</dbReference>
<dbReference type="Pfam" id="PF00589">
    <property type="entry name" value="Phage_integrase"/>
    <property type="match status" value="1"/>
</dbReference>
<dbReference type="InterPro" id="IPR002104">
    <property type="entry name" value="Integrase_catalytic"/>
</dbReference>
<dbReference type="GO" id="GO:0006310">
    <property type="term" value="P:DNA recombination"/>
    <property type="evidence" value="ECO:0007669"/>
    <property type="project" value="UniProtKB-KW"/>
</dbReference>
<dbReference type="InterPro" id="IPR011010">
    <property type="entry name" value="DNA_brk_join_enz"/>
</dbReference>
<dbReference type="STRING" id="644282.Deba_1724"/>
<dbReference type="AlphaFoldDB" id="E1QHP8"/>
<evidence type="ECO:0000256" key="3">
    <source>
        <dbReference type="ARBA" id="ARBA00023125"/>
    </source>
</evidence>
<dbReference type="HOGENOM" id="CLU_027562_17_0_7"/>
<accession>E1QHP8</accession>
<evidence type="ECO:0000313" key="8">
    <source>
        <dbReference type="EMBL" id="ADK85091.1"/>
    </source>
</evidence>
<dbReference type="InterPro" id="IPR013762">
    <property type="entry name" value="Integrase-like_cat_sf"/>
</dbReference>
<organism evidence="8 9">
    <name type="scientific">Desulfarculus baarsii (strain ATCC 33931 / DSM 2075 / LMG 7858 / VKM B-1802 / 2st14)</name>
    <dbReference type="NCBI Taxonomy" id="644282"/>
    <lineage>
        <taxon>Bacteria</taxon>
        <taxon>Pseudomonadati</taxon>
        <taxon>Thermodesulfobacteriota</taxon>
        <taxon>Desulfarculia</taxon>
        <taxon>Desulfarculales</taxon>
        <taxon>Desulfarculaceae</taxon>
        <taxon>Desulfarculus</taxon>
    </lineage>
</organism>
<proteinExistence type="inferred from homology"/>
<protein>
    <submittedName>
        <fullName evidence="8">Integrase family protein</fullName>
    </submittedName>
</protein>
<keyword evidence="4" id="KW-0233">DNA recombination</keyword>
<dbReference type="GO" id="GO:0003677">
    <property type="term" value="F:DNA binding"/>
    <property type="evidence" value="ECO:0007669"/>
    <property type="project" value="UniProtKB-UniRule"/>
</dbReference>
<dbReference type="eggNOG" id="COG0582">
    <property type="taxonomic scope" value="Bacteria"/>
</dbReference>
<evidence type="ECO:0000256" key="4">
    <source>
        <dbReference type="ARBA" id="ARBA00023172"/>
    </source>
</evidence>
<name>E1QHP8_DESB2</name>
<evidence type="ECO:0000256" key="2">
    <source>
        <dbReference type="ARBA" id="ARBA00022908"/>
    </source>
</evidence>
<dbReference type="InterPro" id="IPR010998">
    <property type="entry name" value="Integrase_recombinase_N"/>
</dbReference>
<dbReference type="InterPro" id="IPR050090">
    <property type="entry name" value="Tyrosine_recombinase_XerCD"/>
</dbReference>
<comment type="similarity">
    <text evidence="1">Belongs to the 'phage' integrase family.</text>
</comment>
<keyword evidence="9" id="KW-1185">Reference proteome</keyword>
<evidence type="ECO:0000313" key="9">
    <source>
        <dbReference type="Proteomes" id="UP000009047"/>
    </source>
</evidence>
<dbReference type="RefSeq" id="WP_013258543.1">
    <property type="nucleotide sequence ID" value="NC_014365.1"/>
</dbReference>
<gene>
    <name evidence="8" type="ordered locus">Deba_1724</name>
</gene>
<dbReference type="PANTHER" id="PTHR30349">
    <property type="entry name" value="PHAGE INTEGRASE-RELATED"/>
    <property type="match status" value="1"/>
</dbReference>
<dbReference type="InterPro" id="IPR004107">
    <property type="entry name" value="Integrase_SAM-like_N"/>
</dbReference>
<dbReference type="PANTHER" id="PTHR30349:SF64">
    <property type="entry name" value="PROPHAGE INTEGRASE INTD-RELATED"/>
    <property type="match status" value="1"/>
</dbReference>
<reference evidence="8 9" key="1">
    <citation type="journal article" date="2010" name="Stand. Genomic Sci.">
        <title>Complete genome sequence of Desulfarculus baarsii type strain (2st14).</title>
        <authorList>
            <person name="Sun H."/>
            <person name="Spring S."/>
            <person name="Lapidus A."/>
            <person name="Davenport K."/>
            <person name="Del Rio T.G."/>
            <person name="Tice H."/>
            <person name="Nolan M."/>
            <person name="Copeland A."/>
            <person name="Cheng J.F."/>
            <person name="Lucas S."/>
            <person name="Tapia R."/>
            <person name="Goodwin L."/>
            <person name="Pitluck S."/>
            <person name="Ivanova N."/>
            <person name="Pagani I."/>
            <person name="Mavromatis K."/>
            <person name="Ovchinnikova G."/>
            <person name="Pati A."/>
            <person name="Chen A."/>
            <person name="Palaniappan K."/>
            <person name="Hauser L."/>
            <person name="Chang Y.J."/>
            <person name="Jeffries C.D."/>
            <person name="Detter J.C."/>
            <person name="Han C."/>
            <person name="Rohde M."/>
            <person name="Brambilla E."/>
            <person name="Goker M."/>
            <person name="Woyke T."/>
            <person name="Bristow J."/>
            <person name="Eisen J.A."/>
            <person name="Markowitz V."/>
            <person name="Hugenholtz P."/>
            <person name="Kyrpides N.C."/>
            <person name="Klenk H.P."/>
            <person name="Land M."/>
        </authorList>
    </citation>
    <scope>NUCLEOTIDE SEQUENCE [LARGE SCALE GENOMIC DNA]</scope>
    <source>
        <strain evidence="9">ATCC 33931 / DSM 2075 / LMG 7858 / VKM B-1802 / 2st14</strain>
    </source>
</reference>